<feature type="transmembrane region" description="Helical" evidence="1">
    <location>
        <begin position="12"/>
        <end position="33"/>
    </location>
</feature>
<sequence>MKKEIDSTNEHYLIPAVLAMGLMVGLSGGYFLFEWQQIDSVNLKLPYYNFANLKAAGKYASNCLLSGLSLTTFMLLCPFAILKKSRWASGIYIFLSICLIWLIFSFSF</sequence>
<keyword evidence="1" id="KW-0472">Membrane</keyword>
<evidence type="ECO:0000256" key="1">
    <source>
        <dbReference type="SAM" id="Phobius"/>
    </source>
</evidence>
<keyword evidence="3" id="KW-1185">Reference proteome</keyword>
<gene>
    <name evidence="2" type="ORF">ACFFUR_10530</name>
</gene>
<evidence type="ECO:0000313" key="3">
    <source>
        <dbReference type="Proteomes" id="UP001589654"/>
    </source>
</evidence>
<dbReference type="Proteomes" id="UP001589654">
    <property type="component" value="Unassembled WGS sequence"/>
</dbReference>
<dbReference type="EMBL" id="JBHMEW010000059">
    <property type="protein sequence ID" value="MFB9212242.1"/>
    <property type="molecule type" value="Genomic_DNA"/>
</dbReference>
<protein>
    <submittedName>
        <fullName evidence="2">Uncharacterized protein</fullName>
    </submittedName>
</protein>
<keyword evidence="1" id="KW-1133">Transmembrane helix</keyword>
<evidence type="ECO:0000313" key="2">
    <source>
        <dbReference type="EMBL" id="MFB9212242.1"/>
    </source>
</evidence>
<accession>A0ABV5J6V8</accession>
<reference evidence="2 3" key="1">
    <citation type="submission" date="2024-09" db="EMBL/GenBank/DDBJ databases">
        <authorList>
            <person name="Sun Q."/>
            <person name="Mori K."/>
        </authorList>
    </citation>
    <scope>NUCLEOTIDE SEQUENCE [LARGE SCALE GENOMIC DNA]</scope>
    <source>
        <strain evidence="2 3">CECT 7682</strain>
    </source>
</reference>
<feature type="transmembrane region" description="Helical" evidence="1">
    <location>
        <begin position="89"/>
        <end position="107"/>
    </location>
</feature>
<organism evidence="2 3">
    <name type="scientific">Echinicola jeungdonensis</name>
    <dbReference type="NCBI Taxonomy" id="709343"/>
    <lineage>
        <taxon>Bacteria</taxon>
        <taxon>Pseudomonadati</taxon>
        <taxon>Bacteroidota</taxon>
        <taxon>Cytophagia</taxon>
        <taxon>Cytophagales</taxon>
        <taxon>Cyclobacteriaceae</taxon>
        <taxon>Echinicola</taxon>
    </lineage>
</organism>
<name>A0ABV5J6V8_9BACT</name>
<dbReference type="RefSeq" id="WP_290246500.1">
    <property type="nucleotide sequence ID" value="NZ_JAUFQT010000001.1"/>
</dbReference>
<comment type="caution">
    <text evidence="2">The sequence shown here is derived from an EMBL/GenBank/DDBJ whole genome shotgun (WGS) entry which is preliminary data.</text>
</comment>
<keyword evidence="1" id="KW-0812">Transmembrane</keyword>
<proteinExistence type="predicted"/>
<feature type="transmembrane region" description="Helical" evidence="1">
    <location>
        <begin position="59"/>
        <end position="82"/>
    </location>
</feature>